<name>A0A075BET5_9CAUD</name>
<sequence>MDFNDFINSESDRVGKPKQKKKVENKLPSSTPIEDKEKKLKEIRKKSLYIDLRRKRND</sequence>
<dbReference type="EMBL" id="KC012913">
    <property type="protein sequence ID" value="AFX93433.1"/>
    <property type="molecule type" value="Genomic_DNA"/>
</dbReference>
<protein>
    <submittedName>
        <fullName evidence="2">Uncharacterized protein</fullName>
    </submittedName>
</protein>
<feature type="region of interest" description="Disordered" evidence="1">
    <location>
        <begin position="1"/>
        <end position="38"/>
    </location>
</feature>
<dbReference type="GeneID" id="22276579"/>
<evidence type="ECO:0000256" key="1">
    <source>
        <dbReference type="SAM" id="MobiDB-lite"/>
    </source>
</evidence>
<evidence type="ECO:0000313" key="2">
    <source>
        <dbReference type="EMBL" id="AFX93433.1"/>
    </source>
</evidence>
<dbReference type="RefSeq" id="YP_009098316.1">
    <property type="nucleotide sequence ID" value="NC_025417.1"/>
</dbReference>
<reference evidence="2 3" key="1">
    <citation type="journal article" date="2014" name="PLoS ONE">
        <title>Improving the Safety of Staphylococcus aureus Polyvalent Phages by Their Production on a Staphylococcus xylosus Strain.</title>
        <authorList>
            <person name="El Haddad L."/>
            <person name="Ben Abdallah N."/>
            <person name="Plante P.L."/>
            <person name="Dumaresq J."/>
            <person name="Katsarava R."/>
            <person name="Labrie S."/>
            <person name="Corbeil J."/>
            <person name="St-Gelais D."/>
            <person name="Moineau S."/>
        </authorList>
    </citation>
    <scope>NUCLEOTIDE SEQUENCE [LARGE SCALE GENOMIC DNA]</scope>
</reference>
<evidence type="ECO:0000313" key="3">
    <source>
        <dbReference type="Proteomes" id="UP000028568"/>
    </source>
</evidence>
<dbReference type="SMR" id="A0A075BET5"/>
<proteinExistence type="predicted"/>
<dbReference type="Proteomes" id="UP000028568">
    <property type="component" value="Segment"/>
</dbReference>
<organism evidence="2 3">
    <name type="scientific">Staphylococcus phage Team1</name>
    <dbReference type="NCBI Taxonomy" id="1262512"/>
    <lineage>
        <taxon>Viruses</taxon>
        <taxon>Duplodnaviria</taxon>
        <taxon>Heunggongvirae</taxon>
        <taxon>Uroviricota</taxon>
        <taxon>Caudoviricetes</taxon>
        <taxon>Herelleviridae</taxon>
        <taxon>Twortvirinae</taxon>
        <taxon>Kayvirus</taxon>
        <taxon>Kayvirus G1</taxon>
    </lineage>
</organism>
<dbReference type="KEGG" id="vg:22276579"/>
<accession>A0A075BET5</accession>